<keyword evidence="2" id="KW-0238">DNA-binding</keyword>
<dbReference type="PANTHER" id="PTHR24567">
    <property type="entry name" value="CRP FAMILY TRANSCRIPTIONAL REGULATORY PROTEIN"/>
    <property type="match status" value="1"/>
</dbReference>
<dbReference type="InterPro" id="IPR018490">
    <property type="entry name" value="cNMP-bd_dom_sf"/>
</dbReference>
<dbReference type="InterPro" id="IPR000595">
    <property type="entry name" value="cNMP-bd_dom"/>
</dbReference>
<comment type="caution">
    <text evidence="5">The sequence shown here is derived from an EMBL/GenBank/DDBJ whole genome shotgun (WGS) entry which is preliminary data.</text>
</comment>
<dbReference type="CDD" id="cd00038">
    <property type="entry name" value="CAP_ED"/>
    <property type="match status" value="1"/>
</dbReference>
<proteinExistence type="predicted"/>
<evidence type="ECO:0000313" key="6">
    <source>
        <dbReference type="Proteomes" id="UP001212602"/>
    </source>
</evidence>
<dbReference type="GO" id="GO:0005829">
    <property type="term" value="C:cytosol"/>
    <property type="evidence" value="ECO:0007669"/>
    <property type="project" value="TreeGrafter"/>
</dbReference>
<dbReference type="Pfam" id="PF13545">
    <property type="entry name" value="HTH_Crp_2"/>
    <property type="match status" value="1"/>
</dbReference>
<evidence type="ECO:0000256" key="1">
    <source>
        <dbReference type="ARBA" id="ARBA00023015"/>
    </source>
</evidence>
<keyword evidence="1" id="KW-0805">Transcription regulation</keyword>
<dbReference type="AlphaFoldDB" id="A0AAE3N6U0"/>
<dbReference type="Gene3D" id="1.10.10.10">
    <property type="entry name" value="Winged helix-like DNA-binding domain superfamily/Winged helix DNA-binding domain"/>
    <property type="match status" value="1"/>
</dbReference>
<dbReference type="Gene3D" id="2.60.120.10">
    <property type="entry name" value="Jelly Rolls"/>
    <property type="match status" value="1"/>
</dbReference>
<dbReference type="Pfam" id="PF00027">
    <property type="entry name" value="cNMP_binding"/>
    <property type="match status" value="1"/>
</dbReference>
<evidence type="ECO:0000259" key="4">
    <source>
        <dbReference type="PROSITE" id="PS50042"/>
    </source>
</evidence>
<dbReference type="SMART" id="SM00100">
    <property type="entry name" value="cNMP"/>
    <property type="match status" value="1"/>
</dbReference>
<dbReference type="RefSeq" id="WP_271426663.1">
    <property type="nucleotide sequence ID" value="NZ_JAQIPB010000001.1"/>
</dbReference>
<keyword evidence="3" id="KW-0804">Transcription</keyword>
<dbReference type="Proteomes" id="UP001212602">
    <property type="component" value="Unassembled WGS sequence"/>
</dbReference>
<sequence>MDSSLRSSLALRRIDLLAGLGEPRLQALAQRCRWQHVPAERPLLLRAQDRGEVFLLVSGLVRVTTYAANGRQVTFRDLGAGEVLGDIAALDGQPRSADVLTLEDSVVAVLERSDFLALLREEPELALRVMQRLATLVRELSERVIELSTQGVQNRLHAELLRLARLAGVADNQARLAPAPRHLELAARVSTNREQVTRELNALVRAGLLQKQGGALVLTDVAQLTRMVAQVRGEAAPAPAPLS</sequence>
<dbReference type="GO" id="GO:0003677">
    <property type="term" value="F:DNA binding"/>
    <property type="evidence" value="ECO:0007669"/>
    <property type="project" value="UniProtKB-KW"/>
</dbReference>
<dbReference type="SUPFAM" id="SSF51206">
    <property type="entry name" value="cAMP-binding domain-like"/>
    <property type="match status" value="1"/>
</dbReference>
<gene>
    <name evidence="5" type="ORF">PGB34_03430</name>
</gene>
<protein>
    <submittedName>
        <fullName evidence="5">Crp/Fnr family transcriptional regulator</fullName>
    </submittedName>
</protein>
<dbReference type="InterPro" id="IPR014710">
    <property type="entry name" value="RmlC-like_jellyroll"/>
</dbReference>
<evidence type="ECO:0000256" key="3">
    <source>
        <dbReference type="ARBA" id="ARBA00023163"/>
    </source>
</evidence>
<dbReference type="GO" id="GO:0003700">
    <property type="term" value="F:DNA-binding transcription factor activity"/>
    <property type="evidence" value="ECO:0007669"/>
    <property type="project" value="TreeGrafter"/>
</dbReference>
<reference evidence="5" key="1">
    <citation type="submission" date="2023-01" db="EMBL/GenBank/DDBJ databases">
        <title>Xenophilus mangrovi sp. nov., isolated from soil of Mangrove nature reserve.</title>
        <authorList>
            <person name="Xu S."/>
            <person name="Liu Z."/>
            <person name="Xu Y."/>
        </authorList>
    </citation>
    <scope>NUCLEOTIDE SEQUENCE</scope>
    <source>
        <strain evidence="5">YW8</strain>
    </source>
</reference>
<dbReference type="PANTHER" id="PTHR24567:SF74">
    <property type="entry name" value="HTH-TYPE TRANSCRIPTIONAL REGULATOR ARCR"/>
    <property type="match status" value="1"/>
</dbReference>
<accession>A0AAE3N6U0</accession>
<dbReference type="SUPFAM" id="SSF46785">
    <property type="entry name" value="Winged helix' DNA-binding domain"/>
    <property type="match status" value="1"/>
</dbReference>
<dbReference type="InterPro" id="IPR036390">
    <property type="entry name" value="WH_DNA-bd_sf"/>
</dbReference>
<organism evidence="5 6">
    <name type="scientific">Xenophilus arseniciresistens</name>
    <dbReference type="NCBI Taxonomy" id="1283306"/>
    <lineage>
        <taxon>Bacteria</taxon>
        <taxon>Pseudomonadati</taxon>
        <taxon>Pseudomonadota</taxon>
        <taxon>Betaproteobacteria</taxon>
        <taxon>Burkholderiales</taxon>
        <taxon>Comamonadaceae</taxon>
        <taxon>Xenophilus</taxon>
    </lineage>
</organism>
<dbReference type="InterPro" id="IPR012318">
    <property type="entry name" value="HTH_CRP"/>
</dbReference>
<feature type="domain" description="Cyclic nucleotide-binding" evidence="4">
    <location>
        <begin position="16"/>
        <end position="136"/>
    </location>
</feature>
<evidence type="ECO:0000313" key="5">
    <source>
        <dbReference type="EMBL" id="MDA7415406.1"/>
    </source>
</evidence>
<dbReference type="InterPro" id="IPR050397">
    <property type="entry name" value="Env_Response_Regulators"/>
</dbReference>
<name>A0AAE3N6U0_9BURK</name>
<dbReference type="PROSITE" id="PS50042">
    <property type="entry name" value="CNMP_BINDING_3"/>
    <property type="match status" value="1"/>
</dbReference>
<dbReference type="EMBL" id="JAQIPB010000001">
    <property type="protein sequence ID" value="MDA7415406.1"/>
    <property type="molecule type" value="Genomic_DNA"/>
</dbReference>
<evidence type="ECO:0000256" key="2">
    <source>
        <dbReference type="ARBA" id="ARBA00023125"/>
    </source>
</evidence>
<dbReference type="InterPro" id="IPR036388">
    <property type="entry name" value="WH-like_DNA-bd_sf"/>
</dbReference>
<keyword evidence="6" id="KW-1185">Reference proteome</keyword>